<dbReference type="EMBL" id="JARBDR010000903">
    <property type="protein sequence ID" value="KAJ8304762.1"/>
    <property type="molecule type" value="Genomic_DNA"/>
</dbReference>
<reference evidence="2 3" key="1">
    <citation type="submission" date="2022-12" db="EMBL/GenBank/DDBJ databases">
        <title>Chromosome-level genome of Tegillarca granosa.</title>
        <authorList>
            <person name="Kim J."/>
        </authorList>
    </citation>
    <scope>NUCLEOTIDE SEQUENCE [LARGE SCALE GENOMIC DNA]</scope>
    <source>
        <strain evidence="2">Teg-2019</strain>
        <tissue evidence="2">Adductor muscle</tissue>
    </source>
</reference>
<dbReference type="Gene3D" id="2.130.10.30">
    <property type="entry name" value="Regulator of chromosome condensation 1/beta-lactamase-inhibitor protein II"/>
    <property type="match status" value="1"/>
</dbReference>
<name>A0ABQ9EHL4_TEGGR</name>
<dbReference type="InterPro" id="IPR000408">
    <property type="entry name" value="Reg_chr_condens"/>
</dbReference>
<dbReference type="Pfam" id="PF00415">
    <property type="entry name" value="RCC1"/>
    <property type="match status" value="1"/>
</dbReference>
<comment type="caution">
    <text evidence="2">The sequence shown here is derived from an EMBL/GenBank/DDBJ whole genome shotgun (WGS) entry which is preliminary data.</text>
</comment>
<feature type="repeat" description="RCC1" evidence="1">
    <location>
        <begin position="5"/>
        <end position="54"/>
    </location>
</feature>
<evidence type="ECO:0000313" key="2">
    <source>
        <dbReference type="EMBL" id="KAJ8304762.1"/>
    </source>
</evidence>
<dbReference type="SUPFAM" id="SSF50985">
    <property type="entry name" value="RCC1/BLIP-II"/>
    <property type="match status" value="1"/>
</dbReference>
<sequence length="91" mass="9855">MKTSGSVYTWGSGSEGQLGFGEKIFFSQLISPSELIHLLSCIDGDSGISDLEQEQIISTVPPTTTLLLRSAKMNEQILHKRSGIQNGSDEL</sequence>
<dbReference type="Proteomes" id="UP001217089">
    <property type="component" value="Unassembled WGS sequence"/>
</dbReference>
<dbReference type="InterPro" id="IPR009091">
    <property type="entry name" value="RCC1/BLIP-II"/>
</dbReference>
<protein>
    <submittedName>
        <fullName evidence="2">Uncharacterized protein</fullName>
    </submittedName>
</protein>
<proteinExistence type="predicted"/>
<evidence type="ECO:0000313" key="3">
    <source>
        <dbReference type="Proteomes" id="UP001217089"/>
    </source>
</evidence>
<accession>A0ABQ9EHL4</accession>
<organism evidence="2 3">
    <name type="scientific">Tegillarca granosa</name>
    <name type="common">Malaysian cockle</name>
    <name type="synonym">Anadara granosa</name>
    <dbReference type="NCBI Taxonomy" id="220873"/>
    <lineage>
        <taxon>Eukaryota</taxon>
        <taxon>Metazoa</taxon>
        <taxon>Spiralia</taxon>
        <taxon>Lophotrochozoa</taxon>
        <taxon>Mollusca</taxon>
        <taxon>Bivalvia</taxon>
        <taxon>Autobranchia</taxon>
        <taxon>Pteriomorphia</taxon>
        <taxon>Arcoida</taxon>
        <taxon>Arcoidea</taxon>
        <taxon>Arcidae</taxon>
        <taxon>Tegillarca</taxon>
    </lineage>
</organism>
<dbReference type="PROSITE" id="PS50012">
    <property type="entry name" value="RCC1_3"/>
    <property type="match status" value="1"/>
</dbReference>
<gene>
    <name evidence="2" type="ORF">KUTeg_018345</name>
</gene>
<keyword evidence="3" id="KW-1185">Reference proteome</keyword>
<evidence type="ECO:0000256" key="1">
    <source>
        <dbReference type="PROSITE-ProRule" id="PRU00235"/>
    </source>
</evidence>